<keyword evidence="3" id="KW-0862">Zinc</keyword>
<feature type="compositionally biased region" description="Basic and acidic residues" evidence="4">
    <location>
        <begin position="243"/>
        <end position="256"/>
    </location>
</feature>
<keyword evidence="7" id="KW-1185">Reference proteome</keyword>
<dbReference type="SUPFAM" id="SSF90209">
    <property type="entry name" value="Ran binding protein zinc finger-like"/>
    <property type="match status" value="3"/>
</dbReference>
<protein>
    <submittedName>
        <fullName evidence="6">RanBP2-type zinc finger protein isoform B</fullName>
    </submittedName>
</protein>
<dbReference type="PANTHER" id="PTHR12999:SF24">
    <property type="entry name" value="RANBP2-TYPE DOMAIN-CONTAINING PROTEIN"/>
    <property type="match status" value="1"/>
</dbReference>
<comment type="caution">
    <text evidence="6">The sequence shown here is derived from an EMBL/GenBank/DDBJ whole genome shotgun (WGS) entry which is preliminary data.</text>
</comment>
<feature type="domain" description="RanBP2-type" evidence="5">
    <location>
        <begin position="209"/>
        <end position="235"/>
    </location>
</feature>
<name>A0A445HI98_GLYSO</name>
<accession>A0A445HI98</accession>
<evidence type="ECO:0000313" key="7">
    <source>
        <dbReference type="Proteomes" id="UP000289340"/>
    </source>
</evidence>
<dbReference type="InterPro" id="IPR036443">
    <property type="entry name" value="Znf_RanBP2_sf"/>
</dbReference>
<gene>
    <name evidence="6" type="ORF">D0Y65_037175</name>
</gene>
<evidence type="ECO:0000256" key="1">
    <source>
        <dbReference type="ARBA" id="ARBA00022723"/>
    </source>
</evidence>
<feature type="region of interest" description="Disordered" evidence="4">
    <location>
        <begin position="278"/>
        <end position="311"/>
    </location>
</feature>
<dbReference type="EMBL" id="QZWG01000013">
    <property type="protein sequence ID" value="RZB73358.1"/>
    <property type="molecule type" value="Genomic_DNA"/>
</dbReference>
<evidence type="ECO:0000256" key="3">
    <source>
        <dbReference type="ARBA" id="ARBA00022833"/>
    </source>
</evidence>
<dbReference type="GO" id="GO:0008270">
    <property type="term" value="F:zinc ion binding"/>
    <property type="evidence" value="ECO:0007669"/>
    <property type="project" value="UniProtKB-KW"/>
</dbReference>
<proteinExistence type="predicted"/>
<sequence>MSRVDNRNSSATKRARTDGSRREDDWTCPSCGNVNFSFRTTCNMRNCTQPRPADHNSSYFYHQISMYSFTTIQKSAAKPLQAPQGYSSSAPYLGSNTPSSIYLGVPPYGSSLFNGSSVPPYDVPFSGGSAYHYNYGSRLSAGSPYRPLHLSGPTPYTGGPVIGNGGIYGMPQLLDRYGLGIPIGPGTMGARPGFFHDDKSQKKDATRDNDWTCPKCGNVNFSFRTVCNMRKCNTPKPGSQASKSDKNSKQKMPEGSWKCEKCNNINYPFRTKCNRQNCGADKPAESEESPSSAADQNDQNMTRMGFGDRGADVTREGATLENDECEEQRNRTWCSYDFQLIFTLLEAFEKVPSIQFLFSFRWWPYDGGGSTLQNSERASDVIPVLCLPFIFIQIKHY</sequence>
<dbReference type="FunFam" id="4.10.1060.10:FF:000020">
    <property type="entry name" value="ranBP2-type zinc finger protein At1g67325-like"/>
    <property type="match status" value="1"/>
</dbReference>
<dbReference type="AlphaFoldDB" id="A0A445HI98"/>
<feature type="region of interest" description="Disordered" evidence="4">
    <location>
        <begin position="1"/>
        <end position="25"/>
    </location>
</feature>
<dbReference type="InterPro" id="IPR001876">
    <property type="entry name" value="Znf_RanBP2"/>
</dbReference>
<feature type="region of interest" description="Disordered" evidence="4">
    <location>
        <begin position="234"/>
        <end position="256"/>
    </location>
</feature>
<dbReference type="SMART" id="SM00547">
    <property type="entry name" value="ZnF_RBZ"/>
    <property type="match status" value="3"/>
</dbReference>
<evidence type="ECO:0000259" key="5">
    <source>
        <dbReference type="SMART" id="SM00547"/>
    </source>
</evidence>
<feature type="domain" description="RanBP2-type" evidence="5">
    <location>
        <begin position="24"/>
        <end position="50"/>
    </location>
</feature>
<feature type="compositionally biased region" description="Basic and acidic residues" evidence="4">
    <location>
        <begin position="15"/>
        <end position="25"/>
    </location>
</feature>
<dbReference type="Pfam" id="PF00641">
    <property type="entry name" value="Zn_ribbon_RanBP"/>
    <property type="match status" value="3"/>
</dbReference>
<keyword evidence="1" id="KW-0479">Metal-binding</keyword>
<dbReference type="Proteomes" id="UP000289340">
    <property type="component" value="Chromosome 13"/>
</dbReference>
<organism evidence="6 7">
    <name type="scientific">Glycine soja</name>
    <name type="common">Wild soybean</name>
    <dbReference type="NCBI Taxonomy" id="3848"/>
    <lineage>
        <taxon>Eukaryota</taxon>
        <taxon>Viridiplantae</taxon>
        <taxon>Streptophyta</taxon>
        <taxon>Embryophyta</taxon>
        <taxon>Tracheophyta</taxon>
        <taxon>Spermatophyta</taxon>
        <taxon>Magnoliopsida</taxon>
        <taxon>eudicotyledons</taxon>
        <taxon>Gunneridae</taxon>
        <taxon>Pentapetalae</taxon>
        <taxon>rosids</taxon>
        <taxon>fabids</taxon>
        <taxon>Fabales</taxon>
        <taxon>Fabaceae</taxon>
        <taxon>Papilionoideae</taxon>
        <taxon>50 kb inversion clade</taxon>
        <taxon>NPAAA clade</taxon>
        <taxon>indigoferoid/millettioid clade</taxon>
        <taxon>Phaseoleae</taxon>
        <taxon>Glycine</taxon>
        <taxon>Glycine subgen. Soja</taxon>
    </lineage>
</organism>
<feature type="domain" description="RanBP2-type" evidence="5">
    <location>
        <begin position="255"/>
        <end position="281"/>
    </location>
</feature>
<reference evidence="6 7" key="1">
    <citation type="submission" date="2018-09" db="EMBL/GenBank/DDBJ databases">
        <title>A high-quality reference genome of wild soybean provides a powerful tool to mine soybean genomes.</title>
        <authorList>
            <person name="Xie M."/>
            <person name="Chung C.Y.L."/>
            <person name="Li M.-W."/>
            <person name="Wong F.-L."/>
            <person name="Chan T.-F."/>
            <person name="Lam H.-M."/>
        </authorList>
    </citation>
    <scope>NUCLEOTIDE SEQUENCE [LARGE SCALE GENOMIC DNA]</scope>
    <source>
        <strain evidence="7">cv. W05</strain>
        <tissue evidence="6">Hypocotyl of etiolated seedlings</tissue>
    </source>
</reference>
<evidence type="ECO:0000313" key="6">
    <source>
        <dbReference type="EMBL" id="RZB73358.1"/>
    </source>
</evidence>
<dbReference type="PANTHER" id="PTHR12999">
    <property type="entry name" value="ZINC FINGER RAN-BINDING DOMAIN-CONTAINING PROTEIN 2 ZRANB2-RELATED"/>
    <property type="match status" value="1"/>
</dbReference>
<evidence type="ECO:0000256" key="2">
    <source>
        <dbReference type="ARBA" id="ARBA00022771"/>
    </source>
</evidence>
<dbReference type="Gene3D" id="4.10.1060.10">
    <property type="entry name" value="Zinc finger, RanBP2-type"/>
    <property type="match status" value="3"/>
</dbReference>
<evidence type="ECO:0000256" key="4">
    <source>
        <dbReference type="SAM" id="MobiDB-lite"/>
    </source>
</evidence>
<keyword evidence="2" id="KW-0863">Zinc-finger</keyword>